<dbReference type="NCBIfam" id="TIGR01050">
    <property type="entry name" value="rpsS_bact"/>
    <property type="match status" value="1"/>
</dbReference>
<dbReference type="RefSeq" id="YP_009582469.1">
    <property type="nucleotide sequence ID" value="NC_041553.1"/>
</dbReference>
<protein>
    <recommendedName>
        <fullName evidence="6 7">Small ribosomal subunit protein uS19c</fullName>
    </recommendedName>
</protein>
<dbReference type="InterPro" id="IPR023575">
    <property type="entry name" value="Ribosomal_uS19_SF"/>
</dbReference>
<evidence type="ECO:0000256" key="9">
    <source>
        <dbReference type="SAM" id="MobiDB-lite"/>
    </source>
</evidence>
<dbReference type="FunFam" id="3.30.860.10:FF:000001">
    <property type="entry name" value="30S ribosomal protein S19"/>
    <property type="match status" value="1"/>
</dbReference>
<comment type="function">
    <text evidence="7">Protein S19 forms a complex with S13 that binds strongly to the 16S ribosomal RNA.</text>
</comment>
<dbReference type="AlphaFoldDB" id="A0A481YMI0"/>
<dbReference type="InterPro" id="IPR005732">
    <property type="entry name" value="Ribosomal_uS19_bac-type"/>
</dbReference>
<evidence type="ECO:0000256" key="3">
    <source>
        <dbReference type="ARBA" id="ARBA00022884"/>
    </source>
</evidence>
<dbReference type="GO" id="GO:0005763">
    <property type="term" value="C:mitochondrial small ribosomal subunit"/>
    <property type="evidence" value="ECO:0007669"/>
    <property type="project" value="TreeGrafter"/>
</dbReference>
<keyword evidence="10" id="KW-0150">Chloroplast</keyword>
<evidence type="ECO:0000256" key="4">
    <source>
        <dbReference type="ARBA" id="ARBA00022980"/>
    </source>
</evidence>
<keyword evidence="4 7" id="KW-0689">Ribosomal protein</keyword>
<keyword evidence="5 7" id="KW-0687">Ribonucleoprotein</keyword>
<evidence type="ECO:0000256" key="6">
    <source>
        <dbReference type="ARBA" id="ARBA00035253"/>
    </source>
</evidence>
<dbReference type="PANTHER" id="PTHR11880">
    <property type="entry name" value="RIBOSOMAL PROTEIN S19P FAMILY MEMBER"/>
    <property type="match status" value="1"/>
</dbReference>
<evidence type="ECO:0000256" key="8">
    <source>
        <dbReference type="RuleBase" id="RU003485"/>
    </source>
</evidence>
<comment type="subcellular location">
    <subcellularLocation>
        <location evidence="7">Plastid</location>
        <location evidence="7">Chloroplast</location>
    </subcellularLocation>
</comment>
<dbReference type="Pfam" id="PF00203">
    <property type="entry name" value="Ribosomal_S19"/>
    <property type="match status" value="1"/>
</dbReference>
<sequence length="143" mass="16680">MTNSRKLYIIPDRSYKICPGTESLNPRLRKKKNVFIANHLSTKLYKITRASGKKQIIRTWSRASGIIPKMVGHTFAVHNGKIHLPVYITYRMVGRKLGDFAPTVTFEKHTPKKNDNRSRRQPIEKRGQKQNDNRSRRQSHKSK</sequence>
<dbReference type="InterPro" id="IPR020934">
    <property type="entry name" value="Ribosomal_uS19_CS"/>
</dbReference>
<keyword evidence="2 7" id="KW-0699">rRNA-binding</keyword>
<dbReference type="GO" id="GO:0000028">
    <property type="term" value="P:ribosomal small subunit assembly"/>
    <property type="evidence" value="ECO:0007669"/>
    <property type="project" value="TreeGrafter"/>
</dbReference>
<dbReference type="GO" id="GO:0009507">
    <property type="term" value="C:chloroplast"/>
    <property type="evidence" value="ECO:0007669"/>
    <property type="project" value="UniProtKB-SubCell"/>
</dbReference>
<comment type="similarity">
    <text evidence="1 7 8">Belongs to the universal ribosomal protein uS19 family.</text>
</comment>
<keyword evidence="3 7" id="KW-0694">RNA-binding</keyword>
<dbReference type="GO" id="GO:0003735">
    <property type="term" value="F:structural constituent of ribosome"/>
    <property type="evidence" value="ECO:0007669"/>
    <property type="project" value="InterPro"/>
</dbReference>
<dbReference type="GO" id="GO:0006412">
    <property type="term" value="P:translation"/>
    <property type="evidence" value="ECO:0007669"/>
    <property type="project" value="UniProtKB-UniRule"/>
</dbReference>
<dbReference type="InterPro" id="IPR002222">
    <property type="entry name" value="Ribosomal_uS19"/>
</dbReference>
<dbReference type="HAMAP" id="MF_00531">
    <property type="entry name" value="Ribosomal_uS19"/>
    <property type="match status" value="1"/>
</dbReference>
<accession>A0A481YMI0</accession>
<feature type="compositionally biased region" description="Basic and acidic residues" evidence="9">
    <location>
        <begin position="106"/>
        <end position="135"/>
    </location>
</feature>
<dbReference type="GO" id="GO:0019843">
    <property type="term" value="F:rRNA binding"/>
    <property type="evidence" value="ECO:0007669"/>
    <property type="project" value="UniProtKB-UniRule"/>
</dbReference>
<feature type="region of interest" description="Disordered" evidence="9">
    <location>
        <begin position="103"/>
        <end position="143"/>
    </location>
</feature>
<evidence type="ECO:0000256" key="5">
    <source>
        <dbReference type="ARBA" id="ARBA00023274"/>
    </source>
</evidence>
<geneLocation type="chloroplast" evidence="10"/>
<dbReference type="EMBL" id="MK327551">
    <property type="protein sequence ID" value="QBK84091.1"/>
    <property type="molecule type" value="Genomic_DNA"/>
</dbReference>
<name>A0A481YMI0_9ARAE</name>
<reference evidence="10" key="1">
    <citation type="submission" date="2018-12" db="EMBL/GenBank/DDBJ databases">
        <title>Complete chloroplast genome sequence of Alstroemeria sp.</title>
        <authorList>
            <person name="Park T.-H."/>
            <person name="Kim J.-B."/>
        </authorList>
    </citation>
    <scope>NUCLEOTIDE SEQUENCE</scope>
</reference>
<dbReference type="Gene3D" id="3.30.860.10">
    <property type="entry name" value="30s Ribosomal Protein S19, Chain A"/>
    <property type="match status" value="1"/>
</dbReference>
<organism evidence="10">
    <name type="scientific">Zantedeschia hybrid cultivar</name>
    <dbReference type="NCBI Taxonomy" id="278654"/>
    <lineage>
        <taxon>Eukaryota</taxon>
        <taxon>Viridiplantae</taxon>
        <taxon>Streptophyta</taxon>
        <taxon>Embryophyta</taxon>
        <taxon>Tracheophyta</taxon>
        <taxon>Spermatophyta</taxon>
        <taxon>Magnoliopsida</taxon>
        <taxon>Liliopsida</taxon>
        <taxon>Araceae</taxon>
        <taxon>Philodendroideae</taxon>
        <taxon>Zantedeschieae</taxon>
        <taxon>Zantedeschia</taxon>
    </lineage>
</organism>
<evidence type="ECO:0000313" key="10">
    <source>
        <dbReference type="EMBL" id="QBK84091.1"/>
    </source>
</evidence>
<dbReference type="PROSITE" id="PS00323">
    <property type="entry name" value="RIBOSOMAL_S19"/>
    <property type="match status" value="1"/>
</dbReference>
<evidence type="ECO:0000256" key="7">
    <source>
        <dbReference type="HAMAP-Rule" id="MF_00531"/>
    </source>
</evidence>
<evidence type="ECO:0000256" key="2">
    <source>
        <dbReference type="ARBA" id="ARBA00022730"/>
    </source>
</evidence>
<proteinExistence type="inferred from homology"/>
<dbReference type="PRINTS" id="PR00975">
    <property type="entry name" value="RIBOSOMALS19"/>
</dbReference>
<dbReference type="PANTHER" id="PTHR11880:SF8">
    <property type="entry name" value="SMALL RIBOSOMAL SUBUNIT PROTEIN US19M"/>
    <property type="match status" value="1"/>
</dbReference>
<dbReference type="GeneID" id="39710631"/>
<dbReference type="SUPFAM" id="SSF54570">
    <property type="entry name" value="Ribosomal protein S19"/>
    <property type="match status" value="1"/>
</dbReference>
<gene>
    <name evidence="7 10" type="primary">rps19</name>
</gene>
<evidence type="ECO:0000256" key="1">
    <source>
        <dbReference type="ARBA" id="ARBA00007345"/>
    </source>
</evidence>
<keyword evidence="10" id="KW-0934">Plastid</keyword>